<dbReference type="InterPro" id="IPR000407">
    <property type="entry name" value="GDA1_CD39_NTPase"/>
</dbReference>
<keyword evidence="6" id="KW-0472">Membrane</keyword>
<dbReference type="GO" id="GO:0005524">
    <property type="term" value="F:ATP binding"/>
    <property type="evidence" value="ECO:0007669"/>
    <property type="project" value="UniProtKB-KW"/>
</dbReference>
<dbReference type="OrthoDB" id="6372431at2759"/>
<keyword evidence="6" id="KW-0812">Transmembrane</keyword>
<protein>
    <submittedName>
        <fullName evidence="7">GDA1/CD39 nucleoside phosphatase family protein</fullName>
    </submittedName>
</protein>
<dbReference type="Pfam" id="PF01150">
    <property type="entry name" value="GDA1_CD39"/>
    <property type="match status" value="1"/>
</dbReference>
<dbReference type="GO" id="GO:0009134">
    <property type="term" value="P:nucleoside diphosphate catabolic process"/>
    <property type="evidence" value="ECO:0007669"/>
    <property type="project" value="TreeGrafter"/>
</dbReference>
<comment type="caution">
    <text evidence="7">The sequence shown here is derived from an EMBL/GenBank/DDBJ whole genome shotgun (WGS) entry which is preliminary data.</text>
</comment>
<evidence type="ECO:0000313" key="7">
    <source>
        <dbReference type="EMBL" id="GFZ14397.1"/>
    </source>
</evidence>
<dbReference type="AlphaFoldDB" id="A0A7J0GU80"/>
<comment type="similarity">
    <text evidence="1 5">Belongs to the GDA1/CD39 NTPase family.</text>
</comment>
<keyword evidence="6" id="KW-1133">Transmembrane helix</keyword>
<dbReference type="PROSITE" id="PS01238">
    <property type="entry name" value="GDA1_CD39_NTPASE"/>
    <property type="match status" value="1"/>
</dbReference>
<dbReference type="PANTHER" id="PTHR11782:SF3">
    <property type="entry name" value="APYRASE 6-RELATED"/>
    <property type="match status" value="1"/>
</dbReference>
<gene>
    <name evidence="7" type="ORF">Acr_24g0005870</name>
</gene>
<dbReference type="Gene3D" id="3.30.420.150">
    <property type="entry name" value="Exopolyphosphatase. Domain 2"/>
    <property type="match status" value="1"/>
</dbReference>
<dbReference type="PANTHER" id="PTHR11782">
    <property type="entry name" value="ADENOSINE/GUANOSINE DIPHOSPHATASE"/>
    <property type="match status" value="1"/>
</dbReference>
<name>A0A7J0GU80_9ERIC</name>
<sequence>MRRSNARTLGRKMDSIKLHFRQNSPRRSNLFSRNLKNAINTTKSNILIFALITVTLALFCYVFVPSTVYRNPAKRKFRIVIDGGSTGTRIHVFEYVIRVGVLSFDYGENGLGSMRVNPGLSSFTQDPEGAGGSLVELVQFGKKRVPKEYWGETEIRLMATAGMRMLDLGVQVRILESCRKFLRNSGFKFQDDWASVISGSNEGVYAWVAANYALGTFGGDPLNTTGIIELGGASAQLAADHGEIAYPHRRTTRGLSEHRRGLSVSKQISHSHSPRRRLTVGSAFPTRLGRVSDELPRKKRRFAVLREIRHHFARFLQLSSELRILSDSIPYPGGGNEPGRQPLGVTFVSSELIPSEFSHIVKIGNITYNLYSHSLLQFGQVKLLLKYLSSEQFGLDAANVTGTRKVDVVI</sequence>
<dbReference type="GO" id="GO:0016020">
    <property type="term" value="C:membrane"/>
    <property type="evidence" value="ECO:0007669"/>
    <property type="project" value="TreeGrafter"/>
</dbReference>
<keyword evidence="8" id="KW-1185">Reference proteome</keyword>
<organism evidence="7 8">
    <name type="scientific">Actinidia rufa</name>
    <dbReference type="NCBI Taxonomy" id="165716"/>
    <lineage>
        <taxon>Eukaryota</taxon>
        <taxon>Viridiplantae</taxon>
        <taxon>Streptophyta</taxon>
        <taxon>Embryophyta</taxon>
        <taxon>Tracheophyta</taxon>
        <taxon>Spermatophyta</taxon>
        <taxon>Magnoliopsida</taxon>
        <taxon>eudicotyledons</taxon>
        <taxon>Gunneridae</taxon>
        <taxon>Pentapetalae</taxon>
        <taxon>asterids</taxon>
        <taxon>Ericales</taxon>
        <taxon>Actinidiaceae</taxon>
        <taxon>Actinidia</taxon>
    </lineage>
</organism>
<evidence type="ECO:0000256" key="4">
    <source>
        <dbReference type="PIRSR" id="PIRSR600407-2"/>
    </source>
</evidence>
<feature type="active site" description="Proton acceptor" evidence="3">
    <location>
        <position position="202"/>
    </location>
</feature>
<feature type="binding site" evidence="4">
    <location>
        <begin position="232"/>
        <end position="236"/>
    </location>
    <ligand>
        <name>ATP</name>
        <dbReference type="ChEBI" id="CHEBI:30616"/>
    </ligand>
</feature>
<evidence type="ECO:0000256" key="3">
    <source>
        <dbReference type="PIRSR" id="PIRSR600407-1"/>
    </source>
</evidence>
<evidence type="ECO:0000256" key="1">
    <source>
        <dbReference type="ARBA" id="ARBA00009283"/>
    </source>
</evidence>
<evidence type="ECO:0000256" key="6">
    <source>
        <dbReference type="SAM" id="Phobius"/>
    </source>
</evidence>
<dbReference type="Proteomes" id="UP000585474">
    <property type="component" value="Unassembled WGS sequence"/>
</dbReference>
<keyword evidence="4" id="KW-0067">ATP-binding</keyword>
<evidence type="ECO:0000256" key="2">
    <source>
        <dbReference type="ARBA" id="ARBA00022801"/>
    </source>
</evidence>
<keyword evidence="4" id="KW-0547">Nucleotide-binding</keyword>
<feature type="transmembrane region" description="Helical" evidence="6">
    <location>
        <begin position="46"/>
        <end position="64"/>
    </location>
</feature>
<proteinExistence type="inferred from homology"/>
<keyword evidence="2 5" id="KW-0378">Hydrolase</keyword>
<evidence type="ECO:0000256" key="5">
    <source>
        <dbReference type="RuleBase" id="RU003833"/>
    </source>
</evidence>
<accession>A0A7J0GU80</accession>
<dbReference type="GO" id="GO:0017110">
    <property type="term" value="F:nucleoside diphosphate phosphatase activity"/>
    <property type="evidence" value="ECO:0007669"/>
    <property type="project" value="TreeGrafter"/>
</dbReference>
<dbReference type="EMBL" id="BJWL01000024">
    <property type="protein sequence ID" value="GFZ14397.1"/>
    <property type="molecule type" value="Genomic_DNA"/>
</dbReference>
<reference evidence="7 8" key="1">
    <citation type="submission" date="2019-07" db="EMBL/GenBank/DDBJ databases">
        <title>De Novo Assembly of kiwifruit Actinidia rufa.</title>
        <authorList>
            <person name="Sugita-Konishi S."/>
            <person name="Sato K."/>
            <person name="Mori E."/>
            <person name="Abe Y."/>
            <person name="Kisaki G."/>
            <person name="Hamano K."/>
            <person name="Suezawa K."/>
            <person name="Otani M."/>
            <person name="Fukuda T."/>
            <person name="Manabe T."/>
            <person name="Gomi K."/>
            <person name="Tabuchi M."/>
            <person name="Akimitsu K."/>
            <person name="Kataoka I."/>
        </authorList>
    </citation>
    <scope>NUCLEOTIDE SEQUENCE [LARGE SCALE GENOMIC DNA]</scope>
    <source>
        <strain evidence="8">cv. Fuchu</strain>
    </source>
</reference>
<evidence type="ECO:0000313" key="8">
    <source>
        <dbReference type="Proteomes" id="UP000585474"/>
    </source>
</evidence>
<dbReference type="Gene3D" id="3.30.420.40">
    <property type="match status" value="1"/>
</dbReference>